<dbReference type="InterPro" id="IPR036047">
    <property type="entry name" value="F-box-like_dom_sf"/>
</dbReference>
<comment type="caution">
    <text evidence="2">The sequence shown here is derived from an EMBL/GenBank/DDBJ whole genome shotgun (WGS) entry which is preliminary data.</text>
</comment>
<dbReference type="EMBL" id="CACRXK020011623">
    <property type="protein sequence ID" value="CAB4021791.1"/>
    <property type="molecule type" value="Genomic_DNA"/>
</dbReference>
<accession>A0A7D9KWQ7</accession>
<dbReference type="SUPFAM" id="SSF81383">
    <property type="entry name" value="F-box domain"/>
    <property type="match status" value="1"/>
</dbReference>
<name>A0A7D9KWQ7_PARCT</name>
<dbReference type="OrthoDB" id="5982475at2759"/>
<dbReference type="AlphaFoldDB" id="A0A7D9KWQ7"/>
<organism evidence="2 3">
    <name type="scientific">Paramuricea clavata</name>
    <name type="common">Red gorgonian</name>
    <name type="synonym">Violescent sea-whip</name>
    <dbReference type="NCBI Taxonomy" id="317549"/>
    <lineage>
        <taxon>Eukaryota</taxon>
        <taxon>Metazoa</taxon>
        <taxon>Cnidaria</taxon>
        <taxon>Anthozoa</taxon>
        <taxon>Octocorallia</taxon>
        <taxon>Malacalcyonacea</taxon>
        <taxon>Plexauridae</taxon>
        <taxon>Paramuricea</taxon>
    </lineage>
</organism>
<dbReference type="Proteomes" id="UP001152795">
    <property type="component" value="Unassembled WGS sequence"/>
</dbReference>
<dbReference type="Gene3D" id="1.20.1280.50">
    <property type="match status" value="1"/>
</dbReference>
<sequence>MSEESAMSLRFDVPYKIIFNWLQTRDVLRCMQVCKSWKAQLSDLHFWKEFIKESFDLTVESDIEKLEGSLYKWSHPDVWACYFRNVDQEDAYVIRPFPSMWKCGVVVPDGLDPMAFDTKRLQGLCRSLDILIHMKEGIKEFGLECGKECSGNEGSNTLSVVLMPWEGDEIIPDKLTVFSKIFQFYQEIWEDQLDQNERFDNKLPFHLVDHVREENKRKSPCLNKVFGRPSSYYWSNCTEHEFIYKRELAFFTWLQNIMVPSRRYIAGSGKMNPVTEFFITKLAPGWVGGILTGETWT</sequence>
<gene>
    <name evidence="2" type="ORF">PACLA_8A004033</name>
</gene>
<dbReference type="InterPro" id="IPR001810">
    <property type="entry name" value="F-box_dom"/>
</dbReference>
<proteinExistence type="predicted"/>
<feature type="domain" description="F-box" evidence="1">
    <location>
        <begin position="18"/>
        <end position="50"/>
    </location>
</feature>
<reference evidence="2" key="1">
    <citation type="submission" date="2020-04" db="EMBL/GenBank/DDBJ databases">
        <authorList>
            <person name="Alioto T."/>
            <person name="Alioto T."/>
            <person name="Gomez Garrido J."/>
        </authorList>
    </citation>
    <scope>NUCLEOTIDE SEQUENCE</scope>
    <source>
        <strain evidence="2">A484AB</strain>
    </source>
</reference>
<evidence type="ECO:0000313" key="3">
    <source>
        <dbReference type="Proteomes" id="UP001152795"/>
    </source>
</evidence>
<evidence type="ECO:0000259" key="1">
    <source>
        <dbReference type="Pfam" id="PF12937"/>
    </source>
</evidence>
<keyword evidence="3" id="KW-1185">Reference proteome</keyword>
<protein>
    <submittedName>
        <fullName evidence="2">Poly [ADP-ribose] polymerase 3</fullName>
    </submittedName>
</protein>
<evidence type="ECO:0000313" key="2">
    <source>
        <dbReference type="EMBL" id="CAB4021791.1"/>
    </source>
</evidence>
<dbReference type="Pfam" id="PF12937">
    <property type="entry name" value="F-box-like"/>
    <property type="match status" value="1"/>
</dbReference>